<accession>A0A815V7N6</accession>
<dbReference type="GO" id="GO:0003676">
    <property type="term" value="F:nucleic acid binding"/>
    <property type="evidence" value="ECO:0007669"/>
    <property type="project" value="InterPro"/>
</dbReference>
<name>A0A815V7N6_ADIRI</name>
<reference evidence="1" key="1">
    <citation type="submission" date="2021-02" db="EMBL/GenBank/DDBJ databases">
        <authorList>
            <person name="Nowell W R."/>
        </authorList>
    </citation>
    <scope>NUCLEOTIDE SEQUENCE</scope>
</reference>
<sequence length="219" mass="25495">MLRTCAVTVRRRYAVRDSIEFLQYRRSLVRTALNTQARVIHGDQASSLKTVEKWSKLFRDGREEIEDEARSGRPITETTFENIERIRLLIDDDSYLTIEELEYETVLGCGTTRRIIVEHLNLRKITTCYVPKDLTNLQRIERARICKENLAKFQLSYGTRATEIHHGNRKLHIHKDAAIYLQSEGLTVKSHPANVSDLSPIQFELLDFIKENLTDYNDS</sequence>
<protein>
    <recommendedName>
        <fullName evidence="3">Histone-lysine N-methyltransferase SETMAR</fullName>
    </recommendedName>
</protein>
<evidence type="ECO:0000313" key="2">
    <source>
        <dbReference type="Proteomes" id="UP000663828"/>
    </source>
</evidence>
<dbReference type="AlphaFoldDB" id="A0A815V7N6"/>
<evidence type="ECO:0000313" key="1">
    <source>
        <dbReference type="EMBL" id="CAF1528451.1"/>
    </source>
</evidence>
<comment type="caution">
    <text evidence="1">The sequence shown here is derived from an EMBL/GenBank/DDBJ whole genome shotgun (WGS) entry which is preliminary data.</text>
</comment>
<proteinExistence type="predicted"/>
<dbReference type="Proteomes" id="UP000663828">
    <property type="component" value="Unassembled WGS sequence"/>
</dbReference>
<gene>
    <name evidence="1" type="ORF">XAT740_LOCUS41283</name>
</gene>
<dbReference type="PANTHER" id="PTHR46060">
    <property type="entry name" value="MARINER MOS1 TRANSPOSASE-LIKE PROTEIN"/>
    <property type="match status" value="1"/>
</dbReference>
<dbReference type="EMBL" id="CAJNOR010004805">
    <property type="protein sequence ID" value="CAF1528451.1"/>
    <property type="molecule type" value="Genomic_DNA"/>
</dbReference>
<keyword evidence="2" id="KW-1185">Reference proteome</keyword>
<dbReference type="InterPro" id="IPR052709">
    <property type="entry name" value="Transposase-MT_Hybrid"/>
</dbReference>
<dbReference type="Gene3D" id="3.30.420.10">
    <property type="entry name" value="Ribonuclease H-like superfamily/Ribonuclease H"/>
    <property type="match status" value="1"/>
</dbReference>
<organism evidence="1 2">
    <name type="scientific">Adineta ricciae</name>
    <name type="common">Rotifer</name>
    <dbReference type="NCBI Taxonomy" id="249248"/>
    <lineage>
        <taxon>Eukaryota</taxon>
        <taxon>Metazoa</taxon>
        <taxon>Spiralia</taxon>
        <taxon>Gnathifera</taxon>
        <taxon>Rotifera</taxon>
        <taxon>Eurotatoria</taxon>
        <taxon>Bdelloidea</taxon>
        <taxon>Adinetida</taxon>
        <taxon>Adinetidae</taxon>
        <taxon>Adineta</taxon>
    </lineage>
</organism>
<dbReference type="PANTHER" id="PTHR46060:SF1">
    <property type="entry name" value="MARINER MOS1 TRANSPOSASE-LIKE PROTEIN"/>
    <property type="match status" value="1"/>
</dbReference>
<evidence type="ECO:0008006" key="3">
    <source>
        <dbReference type="Google" id="ProtNLM"/>
    </source>
</evidence>
<dbReference type="InterPro" id="IPR036397">
    <property type="entry name" value="RNaseH_sf"/>
</dbReference>